<proteinExistence type="predicted"/>
<gene>
    <name evidence="1" type="ORF">ORJ04_21295</name>
</gene>
<dbReference type="EMBL" id="JAPJDZ010000176">
    <property type="protein sequence ID" value="MDP5138487.1"/>
    <property type="molecule type" value="Genomic_DNA"/>
</dbReference>
<evidence type="ECO:0000313" key="2">
    <source>
        <dbReference type="Proteomes" id="UP001231109"/>
    </source>
</evidence>
<sequence length="181" mass="19999">MKLYEFILKFTLPDANQDAANYIEDLALAGCDDALIGIGQPGRIALQFNREATSAFAAITSAIKDVKTAIPAAELIEATPDLVGLSDIADLLGFSRQNMRKIMLNHNQSFPAPLHSGSSSIWHLAKVLNWFSQQQNKAVAPEITEVAQVTMQVNIARALSELQPNTRQEFMKIQEELAQYR</sequence>
<comment type="caution">
    <text evidence="1">The sequence shown here is derived from an EMBL/GenBank/DDBJ whole genome shotgun (WGS) entry which is preliminary data.</text>
</comment>
<dbReference type="GO" id="GO:0003677">
    <property type="term" value="F:DNA binding"/>
    <property type="evidence" value="ECO:0007669"/>
    <property type="project" value="UniProtKB-KW"/>
</dbReference>
<evidence type="ECO:0000313" key="1">
    <source>
        <dbReference type="EMBL" id="MDP5138487.1"/>
    </source>
</evidence>
<name>A0ABT9I507_9GAMM</name>
<accession>A0ABT9I507</accession>
<dbReference type="Proteomes" id="UP001231109">
    <property type="component" value="Unassembled WGS sequence"/>
</dbReference>
<organism evidence="1 2">
    <name type="scientific">Rheinheimera baltica</name>
    <dbReference type="NCBI Taxonomy" id="67576"/>
    <lineage>
        <taxon>Bacteria</taxon>
        <taxon>Pseudomonadati</taxon>
        <taxon>Pseudomonadota</taxon>
        <taxon>Gammaproteobacteria</taxon>
        <taxon>Chromatiales</taxon>
        <taxon>Chromatiaceae</taxon>
        <taxon>Rheinheimera</taxon>
    </lineage>
</organism>
<dbReference type="RefSeq" id="WP_305977608.1">
    <property type="nucleotide sequence ID" value="NZ_JAPJDZ010000176.1"/>
</dbReference>
<keyword evidence="2" id="KW-1185">Reference proteome</keyword>
<keyword evidence="1" id="KW-0238">DNA-binding</keyword>
<protein>
    <submittedName>
        <fullName evidence="1">DNA-binding protein</fullName>
    </submittedName>
</protein>
<reference evidence="1 2" key="1">
    <citation type="submission" date="2022-11" db="EMBL/GenBank/DDBJ databases">
        <title>Viruses from the air-sea interface of a natural surface slick.</title>
        <authorList>
            <person name="Rahlff J."/>
            <person name="Holmfeldt K."/>
        </authorList>
    </citation>
    <scope>NUCLEOTIDE SEQUENCE [LARGE SCALE GENOMIC DNA]</scope>
    <source>
        <strain evidence="1 2">SMS4</strain>
    </source>
</reference>